<dbReference type="GeneID" id="24725316"/>
<evidence type="ECO:0000313" key="2">
    <source>
        <dbReference type="EMBL" id="AIF71867.1"/>
    </source>
</evidence>
<gene>
    <name evidence="2" type="ORF">SU10_0116</name>
</gene>
<dbReference type="KEGG" id="vg:24725316"/>
<dbReference type="InterPro" id="IPR011105">
    <property type="entry name" value="Cell_wall_hydrolase_SleB"/>
</dbReference>
<dbReference type="GO" id="GO:0016787">
    <property type="term" value="F:hydrolase activity"/>
    <property type="evidence" value="ECO:0007669"/>
    <property type="project" value="InterPro"/>
</dbReference>
<organism evidence="2 3">
    <name type="scientific">Escherichia phage vB_EcoP_SU10</name>
    <dbReference type="NCBI Taxonomy" id="1519788"/>
    <lineage>
        <taxon>Viruses</taxon>
        <taxon>Duplodnaviria</taxon>
        <taxon>Heunggongvirae</taxon>
        <taxon>Uroviricota</taxon>
        <taxon>Caudoviricetes</taxon>
        <taxon>Mktvariviridae</taxon>
        <taxon>Gordonclarkvirinae</taxon>
        <taxon>Kuravirus</taxon>
        <taxon>Kuravirus CHD5UKE1</taxon>
        <taxon>Kuravirus SU10</taxon>
    </lineage>
</organism>
<dbReference type="InterPro" id="IPR042047">
    <property type="entry name" value="SleB_dom1"/>
</dbReference>
<accession>A0A0B4N207</accession>
<reference evidence="2 3" key="1">
    <citation type="journal article" date="2014" name="PLoS ONE">
        <title>Genomic, Proteomic, Morphological, and Phylogenetic Analyses of vB_EcoP_SU10, a Podoviridae Phage with C3 Morphology.</title>
        <authorList>
            <person name="Mirzaei M.K."/>
            <person name="Eriksson H."/>
            <person name="Kasuga K."/>
            <person name="Haggard-Ljungquist E."/>
            <person name="Nilsson A.S."/>
        </authorList>
    </citation>
    <scope>NUCLEOTIDE SEQUENCE [LARGE SCALE GENOMIC DNA]</scope>
</reference>
<dbReference type="EMBL" id="KM044272">
    <property type="protein sequence ID" value="AIF71867.1"/>
    <property type="molecule type" value="Genomic_DNA"/>
</dbReference>
<protein>
    <recommendedName>
        <fullName evidence="1">Cell wall hydrolase SleB domain-containing protein</fullName>
    </recommendedName>
</protein>
<proteinExistence type="predicted"/>
<dbReference type="RefSeq" id="YP_009152967.1">
    <property type="nucleotide sequence ID" value="NC_027395.1"/>
</dbReference>
<evidence type="ECO:0000259" key="1">
    <source>
        <dbReference type="Pfam" id="PF07486"/>
    </source>
</evidence>
<sequence>MLTLTIYYEAGNQPTACKALVADTVINRMAQRKLTAEQVIRQKNQFEWIPVLLKQEKPYKRYVKLIRDKNPMTKQAIGESERLAKRALKKNYVPLYSGTYFQSKSEGVPKWYANPMYCGDLVFDNSSRE</sequence>
<feature type="domain" description="Cell wall hydrolase SleB" evidence="1">
    <location>
        <begin position="13"/>
        <end position="114"/>
    </location>
</feature>
<dbReference type="Pfam" id="PF07486">
    <property type="entry name" value="Hydrolase_2"/>
    <property type="match status" value="1"/>
</dbReference>
<keyword evidence="3" id="KW-1185">Reference proteome</keyword>
<dbReference type="OrthoDB" id="13296at10239"/>
<name>A0A0B4N207_9CAUD</name>
<dbReference type="Gene3D" id="1.10.10.2520">
    <property type="entry name" value="Cell wall hydrolase SleB, domain 1"/>
    <property type="match status" value="1"/>
</dbReference>
<dbReference type="Proteomes" id="UP000031602">
    <property type="component" value="Segment"/>
</dbReference>
<evidence type="ECO:0000313" key="3">
    <source>
        <dbReference type="Proteomes" id="UP000031602"/>
    </source>
</evidence>